<feature type="compositionally biased region" description="Acidic residues" evidence="1">
    <location>
        <begin position="464"/>
        <end position="484"/>
    </location>
</feature>
<dbReference type="EMBL" id="MDYQ01000069">
    <property type="protein sequence ID" value="PRP84156.1"/>
    <property type="molecule type" value="Genomic_DNA"/>
</dbReference>
<dbReference type="GO" id="GO:0005096">
    <property type="term" value="F:GTPase activator activity"/>
    <property type="evidence" value="ECO:0007669"/>
    <property type="project" value="TreeGrafter"/>
</dbReference>
<evidence type="ECO:0000259" key="2">
    <source>
        <dbReference type="PROSITE" id="PS50238"/>
    </source>
</evidence>
<evidence type="ECO:0000313" key="3">
    <source>
        <dbReference type="EMBL" id="PRP84156.1"/>
    </source>
</evidence>
<dbReference type="InParanoid" id="A0A2P6NJM0"/>
<feature type="compositionally biased region" description="Basic and acidic residues" evidence="1">
    <location>
        <begin position="423"/>
        <end position="441"/>
    </location>
</feature>
<accession>A0A2P6NJM0</accession>
<feature type="region of interest" description="Disordered" evidence="1">
    <location>
        <begin position="418"/>
        <end position="484"/>
    </location>
</feature>
<dbReference type="GO" id="GO:0007264">
    <property type="term" value="P:small GTPase-mediated signal transduction"/>
    <property type="evidence" value="ECO:0007669"/>
    <property type="project" value="TreeGrafter"/>
</dbReference>
<dbReference type="PANTHER" id="PTHR45808:SF2">
    <property type="entry name" value="RHO GTPASE-ACTIVATING PROTEIN 68F"/>
    <property type="match status" value="1"/>
</dbReference>
<gene>
    <name evidence="3" type="ORF">PROFUN_04147</name>
</gene>
<dbReference type="SUPFAM" id="SSF48350">
    <property type="entry name" value="GTPase activation domain, GAP"/>
    <property type="match status" value="1"/>
</dbReference>
<dbReference type="Proteomes" id="UP000241769">
    <property type="component" value="Unassembled WGS sequence"/>
</dbReference>
<dbReference type="SMART" id="SM00324">
    <property type="entry name" value="RhoGAP"/>
    <property type="match status" value="1"/>
</dbReference>
<organism evidence="3 4">
    <name type="scientific">Planoprotostelium fungivorum</name>
    <dbReference type="NCBI Taxonomy" id="1890364"/>
    <lineage>
        <taxon>Eukaryota</taxon>
        <taxon>Amoebozoa</taxon>
        <taxon>Evosea</taxon>
        <taxon>Variosea</taxon>
        <taxon>Cavosteliida</taxon>
        <taxon>Cavosteliaceae</taxon>
        <taxon>Planoprotostelium</taxon>
    </lineage>
</organism>
<dbReference type="CDD" id="cd00159">
    <property type="entry name" value="RhoGAP"/>
    <property type="match status" value="1"/>
</dbReference>
<feature type="compositionally biased region" description="Low complexity" evidence="1">
    <location>
        <begin position="109"/>
        <end position="118"/>
    </location>
</feature>
<feature type="region of interest" description="Disordered" evidence="1">
    <location>
        <begin position="87"/>
        <end position="165"/>
    </location>
</feature>
<keyword evidence="4" id="KW-1185">Reference proteome</keyword>
<name>A0A2P6NJM0_9EUKA</name>
<reference evidence="3 4" key="1">
    <citation type="journal article" date="2018" name="Genome Biol. Evol.">
        <title>Multiple Roots of Fruiting Body Formation in Amoebozoa.</title>
        <authorList>
            <person name="Hillmann F."/>
            <person name="Forbes G."/>
            <person name="Novohradska S."/>
            <person name="Ferling I."/>
            <person name="Riege K."/>
            <person name="Groth M."/>
            <person name="Westermann M."/>
            <person name="Marz M."/>
            <person name="Spaller T."/>
            <person name="Winckler T."/>
            <person name="Schaap P."/>
            <person name="Glockner G."/>
        </authorList>
    </citation>
    <scope>NUCLEOTIDE SEQUENCE [LARGE SCALE GENOMIC DNA]</scope>
    <source>
        <strain evidence="3 4">Jena</strain>
    </source>
</reference>
<comment type="caution">
    <text evidence="3">The sequence shown here is derived from an EMBL/GenBank/DDBJ whole genome shotgun (WGS) entry which is preliminary data.</text>
</comment>
<dbReference type="OrthoDB" id="79452at2759"/>
<dbReference type="GO" id="GO:0005737">
    <property type="term" value="C:cytoplasm"/>
    <property type="evidence" value="ECO:0007669"/>
    <property type="project" value="TreeGrafter"/>
</dbReference>
<evidence type="ECO:0000256" key="1">
    <source>
        <dbReference type="SAM" id="MobiDB-lite"/>
    </source>
</evidence>
<dbReference type="Pfam" id="PF00620">
    <property type="entry name" value="RhoGAP"/>
    <property type="match status" value="1"/>
</dbReference>
<feature type="region of interest" description="Disordered" evidence="1">
    <location>
        <begin position="32"/>
        <end position="72"/>
    </location>
</feature>
<dbReference type="AlphaFoldDB" id="A0A2P6NJM0"/>
<dbReference type="InterPro" id="IPR000198">
    <property type="entry name" value="RhoGAP_dom"/>
</dbReference>
<feature type="domain" description="Rho-GAP" evidence="2">
    <location>
        <begin position="196"/>
        <end position="388"/>
    </location>
</feature>
<dbReference type="Gene3D" id="1.10.555.10">
    <property type="entry name" value="Rho GTPase activation protein"/>
    <property type="match status" value="1"/>
</dbReference>
<dbReference type="STRING" id="1890364.A0A2P6NJM0"/>
<dbReference type="PANTHER" id="PTHR45808">
    <property type="entry name" value="RHO GTPASE-ACTIVATING PROTEIN 68F"/>
    <property type="match status" value="1"/>
</dbReference>
<proteinExistence type="predicted"/>
<evidence type="ECO:0000313" key="4">
    <source>
        <dbReference type="Proteomes" id="UP000241769"/>
    </source>
</evidence>
<feature type="compositionally biased region" description="Basic and acidic residues" evidence="1">
    <location>
        <begin position="122"/>
        <end position="133"/>
    </location>
</feature>
<dbReference type="PROSITE" id="PS50238">
    <property type="entry name" value="RHOGAP"/>
    <property type="match status" value="1"/>
</dbReference>
<sequence length="507" mass="57355">MEGRGEEFTRRVKRESVKLLNATGNVFGSLRGRKKIEEAEPNLVSPKKASPALTSDPRKINLSATIGSPDDFKKLLSNIPRRQNILSPKDWMKTSRGNSSTDFSVKCDSPTSSSTKTTPKGRKPEVKSSDKENFVSPPAKARSPMSSPKLHRTMSQTSPTKKKKGINSIRYSFKRKSEAKTLRRKSGPTSPKLFKVALEILMDDHERTARRLSNPAETDIPNMLKGCFQFIRSHEGLTTEGIFRISPSSDELLSFKHECETNLDVSFEGREIHLVAGIVKVFLRELPEPLLTFELYENWLRADSTETIQKCIADLPPPNKRLLKELVSLCHDITKRSDENKMSASNISITIGPALLWAPLGQTQNVISDTLKINSLTQTIIENYLTLFDVQIRQTDMEEEEPSKEKEVVEEVIRGEELEDVLEETKEGEETKEREETKEGEGESDFDQDFYPVNVISSTTRDEDSYDTSFDEDVEVRGEEEETIDREKVVDEGVTEVQVQNVLDAFF</sequence>
<dbReference type="InterPro" id="IPR008936">
    <property type="entry name" value="Rho_GTPase_activation_prot"/>
</dbReference>
<protein>
    <submittedName>
        <fullName evidence="3">Rho GTPase-activating protein 1</fullName>
    </submittedName>
</protein>